<evidence type="ECO:0008006" key="4">
    <source>
        <dbReference type="Google" id="ProtNLM"/>
    </source>
</evidence>
<dbReference type="PANTHER" id="PTHR33096:SF1">
    <property type="entry name" value="CXC1-LIKE CYSTEINE CLUSTER ASSOCIATED WITH KDZ TRANSPOSASES DOMAIN-CONTAINING PROTEIN"/>
    <property type="match status" value="1"/>
</dbReference>
<comment type="caution">
    <text evidence="2">The sequence shown here is derived from an EMBL/GenBank/DDBJ whole genome shotgun (WGS) entry which is preliminary data.</text>
</comment>
<dbReference type="Pfam" id="PF18758">
    <property type="entry name" value="KDZ"/>
    <property type="match status" value="1"/>
</dbReference>
<dbReference type="InterPro" id="IPR040521">
    <property type="entry name" value="KDZ"/>
</dbReference>
<evidence type="ECO:0000313" key="3">
    <source>
        <dbReference type="Proteomes" id="UP000663841"/>
    </source>
</evidence>
<evidence type="ECO:0000313" key="2">
    <source>
        <dbReference type="EMBL" id="CAE6448799.1"/>
    </source>
</evidence>
<dbReference type="EMBL" id="CAJMWW010000128">
    <property type="protein sequence ID" value="CAE6448799.1"/>
    <property type="molecule type" value="Genomic_DNA"/>
</dbReference>
<dbReference type="AlphaFoldDB" id="A0A8H3B6B8"/>
<dbReference type="Proteomes" id="UP000663841">
    <property type="component" value="Unassembled WGS sequence"/>
</dbReference>
<organism evidence="2 3">
    <name type="scientific">Rhizoctonia solani</name>
    <dbReference type="NCBI Taxonomy" id="456999"/>
    <lineage>
        <taxon>Eukaryota</taxon>
        <taxon>Fungi</taxon>
        <taxon>Dikarya</taxon>
        <taxon>Basidiomycota</taxon>
        <taxon>Agaricomycotina</taxon>
        <taxon>Agaricomycetes</taxon>
        <taxon>Cantharellales</taxon>
        <taxon>Ceratobasidiaceae</taxon>
        <taxon>Rhizoctonia</taxon>
    </lineage>
</organism>
<dbReference type="PANTHER" id="PTHR33096">
    <property type="entry name" value="CXC2 DOMAIN-CONTAINING PROTEIN"/>
    <property type="match status" value="1"/>
</dbReference>
<evidence type="ECO:0000256" key="1">
    <source>
        <dbReference type="SAM" id="MobiDB-lite"/>
    </source>
</evidence>
<feature type="region of interest" description="Disordered" evidence="1">
    <location>
        <begin position="361"/>
        <end position="389"/>
    </location>
</feature>
<accession>A0A8H3B6B8</accession>
<gene>
    <name evidence="2" type="ORF">RDB_LOCUS120753</name>
</gene>
<feature type="compositionally biased region" description="Polar residues" evidence="1">
    <location>
        <begin position="361"/>
        <end position="376"/>
    </location>
</feature>
<proteinExistence type="predicted"/>
<protein>
    <recommendedName>
        <fullName evidence="4">CxC1-like cysteine cluster associated with KDZ transposases domain-containing protein</fullName>
    </recommendedName>
</protein>
<sequence>MEMNPLFPAILGQPVPMPGGRTLFGTHVVPSFAESDPISQDTLTPTHTLSLSAAEARNATSRRLVSKLSAHDRAALNDWVEEPMRNNETIDDMDIIDIPDDIYGSMGNNEPESIFRSIIPPARYRSWTERTHNASAAWSNQYKDLADAYLHFNALSPNNCEPPTSVLVDEDGSEETETFIVEAVDIFAQYSEVSITHSCAGGRNTALVRAGYISPSPTNPTTAISIRTLNLFKFIRQRQPQHSIQAFAKTLCDLHMVPYKQYLRDQLSTVLEVYFSILRIVESRMLAELRRNGPDWQIQNACPPCTYKLEGEPELRYSMVICGDGNTSLKRYLRPGEDDPRRFTDARMLEPEYVDTYALTNAQQDSTTNAGNTPSENNHKDSDDLAPPSACAPRWKNARNENAKDTFEILDETGVFTVLCRHGIVLVMADMIKSGKRAKYPLAAFSKIIRSHGKNILIGYDIGCQHSAKTGCYPERSRAHKCARETPGAWGAQ</sequence>
<reference evidence="2" key="1">
    <citation type="submission" date="2021-01" db="EMBL/GenBank/DDBJ databases">
        <authorList>
            <person name="Kaushik A."/>
        </authorList>
    </citation>
    <scope>NUCLEOTIDE SEQUENCE</scope>
    <source>
        <strain evidence="2">AG3-T5</strain>
    </source>
</reference>
<name>A0A8H3B6B8_9AGAM</name>